<dbReference type="Proteomes" id="UP000515596">
    <property type="component" value="Chromosome"/>
</dbReference>
<dbReference type="AlphaFoldDB" id="A0A7G5CC78"/>
<protein>
    <submittedName>
        <fullName evidence="1">Uncharacterized protein</fullName>
    </submittedName>
</protein>
<proteinExistence type="predicted"/>
<sequence length="158" mass="18048">MYDDYFYYNATTRGGRITECGISLYNTVPLEHSILIDPCFYFKHVVFGDDNIRNRLAEDLTKDKTKLDIFVNGILAIRNSDLVLSYINKIGGLNEEARDSVNRLQKSNMLDKILNKDDTTLTKLALRELLKSSVLQETKLESPQVSRVGNWQYCSIGS</sequence>
<dbReference type="EMBL" id="CP050530">
    <property type="protein sequence ID" value="QMV46812.1"/>
    <property type="molecule type" value="Genomic_DNA"/>
</dbReference>
<accession>A0A7G5CC78</accession>
<gene>
    <name evidence="1" type="ORF">HC356_01530</name>
</gene>
<evidence type="ECO:0000313" key="2">
    <source>
        <dbReference type="Proteomes" id="UP000515596"/>
    </source>
</evidence>
<dbReference type="RefSeq" id="WP_182183766.1">
    <property type="nucleotide sequence ID" value="NZ_CP050530.1"/>
</dbReference>
<reference evidence="1 2" key="1">
    <citation type="journal article" date="2020" name="Mol. Biol. Evol.">
        <title>Life and death of selfish genes: comparative genomics reveals the dynamic evolution of cytoplasmic incompatibility.</title>
        <authorList>
            <person name="Martinez J."/>
            <person name="Klasson L."/>
            <person name="Welch J."/>
            <person name="Jiggins F.M."/>
        </authorList>
    </citation>
    <scope>NUCLEOTIDE SEQUENCE [LARGE SCALE GENOMIC DNA]</scope>
    <source>
        <strain evidence="1">WNik</strain>
    </source>
</reference>
<name>A0A7G5CC78_WOLPI</name>
<evidence type="ECO:0000313" key="1">
    <source>
        <dbReference type="EMBL" id="QMV46812.1"/>
    </source>
</evidence>
<organism evidence="1 2">
    <name type="scientific">Wolbachia pipientis</name>
    <dbReference type="NCBI Taxonomy" id="955"/>
    <lineage>
        <taxon>Bacteria</taxon>
        <taxon>Pseudomonadati</taxon>
        <taxon>Pseudomonadota</taxon>
        <taxon>Alphaproteobacteria</taxon>
        <taxon>Rickettsiales</taxon>
        <taxon>Anaplasmataceae</taxon>
        <taxon>Wolbachieae</taxon>
        <taxon>Wolbachia</taxon>
    </lineage>
</organism>